<dbReference type="EMBL" id="RWGY01000039">
    <property type="protein sequence ID" value="TVU09712.1"/>
    <property type="molecule type" value="Genomic_DNA"/>
</dbReference>
<dbReference type="Proteomes" id="UP000324897">
    <property type="component" value="Chromosome 3"/>
</dbReference>
<evidence type="ECO:0000256" key="2">
    <source>
        <dbReference type="ARBA" id="ARBA00024198"/>
    </source>
</evidence>
<dbReference type="GO" id="GO:0009630">
    <property type="term" value="P:gravitropism"/>
    <property type="evidence" value="ECO:0007669"/>
    <property type="project" value="InterPro"/>
</dbReference>
<gene>
    <name evidence="3" type="ORF">EJB05_43204</name>
</gene>
<evidence type="ECO:0000313" key="4">
    <source>
        <dbReference type="Proteomes" id="UP000324897"/>
    </source>
</evidence>
<dbReference type="PANTHER" id="PTHR34045">
    <property type="entry name" value="OS03G0406300 PROTEIN"/>
    <property type="match status" value="1"/>
</dbReference>
<sequence>MGEDDNEKRREQLINKEIVISKAREILGKKGSARKPRSVASLLRLFVCKGGFPPTVPEPRNSLPQSRMEKVTRRPLDWKLDEREINECLEDALRDLDEDGAKWLLCLKCKGGDSICSFRRGSKGLGKLGGVRGNDK</sequence>
<dbReference type="GO" id="GO:0040008">
    <property type="term" value="P:regulation of growth"/>
    <property type="evidence" value="ECO:0007669"/>
    <property type="project" value="InterPro"/>
</dbReference>
<comment type="similarity">
    <text evidence="2">Belongs to the LAZY family.</text>
</comment>
<dbReference type="AlphaFoldDB" id="A0A5J9TEJ5"/>
<dbReference type="OrthoDB" id="1729737at2759"/>
<dbReference type="InterPro" id="IPR044683">
    <property type="entry name" value="LAZY"/>
</dbReference>
<comment type="caution">
    <text evidence="3">The sequence shown here is derived from an EMBL/GenBank/DDBJ whole genome shotgun (WGS) entry which is preliminary data.</text>
</comment>
<keyword evidence="4" id="KW-1185">Reference proteome</keyword>
<organism evidence="3 4">
    <name type="scientific">Eragrostis curvula</name>
    <name type="common">weeping love grass</name>
    <dbReference type="NCBI Taxonomy" id="38414"/>
    <lineage>
        <taxon>Eukaryota</taxon>
        <taxon>Viridiplantae</taxon>
        <taxon>Streptophyta</taxon>
        <taxon>Embryophyta</taxon>
        <taxon>Tracheophyta</taxon>
        <taxon>Spermatophyta</taxon>
        <taxon>Magnoliopsida</taxon>
        <taxon>Liliopsida</taxon>
        <taxon>Poales</taxon>
        <taxon>Poaceae</taxon>
        <taxon>PACMAD clade</taxon>
        <taxon>Chloridoideae</taxon>
        <taxon>Eragrostideae</taxon>
        <taxon>Eragrostidinae</taxon>
        <taxon>Eragrostis</taxon>
    </lineage>
</organism>
<name>A0A5J9TEJ5_9POAL</name>
<evidence type="ECO:0000313" key="3">
    <source>
        <dbReference type="EMBL" id="TVU09712.1"/>
    </source>
</evidence>
<proteinExistence type="inferred from homology"/>
<reference evidence="3 4" key="1">
    <citation type="journal article" date="2019" name="Sci. Rep.">
        <title>A high-quality genome of Eragrostis curvula grass provides insights into Poaceae evolution and supports new strategies to enhance forage quality.</title>
        <authorList>
            <person name="Carballo J."/>
            <person name="Santos B.A.C.M."/>
            <person name="Zappacosta D."/>
            <person name="Garbus I."/>
            <person name="Selva J.P."/>
            <person name="Gallo C.A."/>
            <person name="Diaz A."/>
            <person name="Albertini E."/>
            <person name="Caccamo M."/>
            <person name="Echenique V."/>
        </authorList>
    </citation>
    <scope>NUCLEOTIDE SEQUENCE [LARGE SCALE GENOMIC DNA]</scope>
    <source>
        <strain evidence="4">cv. Victoria</strain>
        <tissue evidence="3">Leaf</tissue>
    </source>
</reference>
<keyword evidence="1" id="KW-0341">Growth regulation</keyword>
<dbReference type="PANTHER" id="PTHR34045:SF10">
    <property type="entry name" value="PROTEIN DEEPER ROOTING 1"/>
    <property type="match status" value="1"/>
</dbReference>
<dbReference type="Gramene" id="TVU09712">
    <property type="protein sequence ID" value="TVU09712"/>
    <property type="gene ID" value="EJB05_43204"/>
</dbReference>
<accession>A0A5J9TEJ5</accession>
<evidence type="ECO:0000256" key="1">
    <source>
        <dbReference type="ARBA" id="ARBA00022604"/>
    </source>
</evidence>
<protein>
    <submittedName>
        <fullName evidence="3">Uncharacterized protein</fullName>
    </submittedName>
</protein>